<dbReference type="EMBL" id="JARJCW010000042">
    <property type="protein sequence ID" value="KAJ7205744.1"/>
    <property type="molecule type" value="Genomic_DNA"/>
</dbReference>
<sequence length="303" mass="34212">MASANFKMDNASVLHLAHTTLLCSVGWLARILGSEREAEKDRRTSRDALPRHHFLNEWTSSREAHDEESDEARVEDFTDIFIEYNNHARSRVWNAARSLARSGPQTDATPNPTFLLDHTDATLLPNAHHPLPQYGIFSRLLPAASSGTPQLCSDGAPQAALQRPIRTQITLTNGPPPHGHTLRRSKIQYFLRHCRRNPRGRLVSIYRISELSGASVRPRHARARDAPPTRANPELEWRPVARCYSITRRPLQGIGRHDLAFAQGAQNLNAEEFRKASEMTRRGAGDASRSRRRDAPRSRVRRA</sequence>
<accession>A0AAD6VC69</accession>
<gene>
    <name evidence="2" type="ORF">GGX14DRAFT_397441</name>
</gene>
<organism evidence="2 3">
    <name type="scientific">Mycena pura</name>
    <dbReference type="NCBI Taxonomy" id="153505"/>
    <lineage>
        <taxon>Eukaryota</taxon>
        <taxon>Fungi</taxon>
        <taxon>Dikarya</taxon>
        <taxon>Basidiomycota</taxon>
        <taxon>Agaricomycotina</taxon>
        <taxon>Agaricomycetes</taxon>
        <taxon>Agaricomycetidae</taxon>
        <taxon>Agaricales</taxon>
        <taxon>Marasmiineae</taxon>
        <taxon>Mycenaceae</taxon>
        <taxon>Mycena</taxon>
    </lineage>
</organism>
<proteinExistence type="predicted"/>
<feature type="compositionally biased region" description="Basic residues" evidence="1">
    <location>
        <begin position="290"/>
        <end position="303"/>
    </location>
</feature>
<evidence type="ECO:0000256" key="1">
    <source>
        <dbReference type="SAM" id="MobiDB-lite"/>
    </source>
</evidence>
<keyword evidence="3" id="KW-1185">Reference proteome</keyword>
<protein>
    <submittedName>
        <fullName evidence="2">Uncharacterized protein</fullName>
    </submittedName>
</protein>
<evidence type="ECO:0000313" key="2">
    <source>
        <dbReference type="EMBL" id="KAJ7205744.1"/>
    </source>
</evidence>
<name>A0AAD6VC69_9AGAR</name>
<comment type="caution">
    <text evidence="2">The sequence shown here is derived from an EMBL/GenBank/DDBJ whole genome shotgun (WGS) entry which is preliminary data.</text>
</comment>
<evidence type="ECO:0000313" key="3">
    <source>
        <dbReference type="Proteomes" id="UP001219525"/>
    </source>
</evidence>
<dbReference type="AlphaFoldDB" id="A0AAD6VC69"/>
<dbReference type="Proteomes" id="UP001219525">
    <property type="component" value="Unassembled WGS sequence"/>
</dbReference>
<feature type="compositionally biased region" description="Basic and acidic residues" evidence="1">
    <location>
        <begin position="272"/>
        <end position="284"/>
    </location>
</feature>
<feature type="region of interest" description="Disordered" evidence="1">
    <location>
        <begin position="272"/>
        <end position="303"/>
    </location>
</feature>
<reference evidence="2" key="1">
    <citation type="submission" date="2023-03" db="EMBL/GenBank/DDBJ databases">
        <title>Massive genome expansion in bonnet fungi (Mycena s.s.) driven by repeated elements and novel gene families across ecological guilds.</title>
        <authorList>
            <consortium name="Lawrence Berkeley National Laboratory"/>
            <person name="Harder C.B."/>
            <person name="Miyauchi S."/>
            <person name="Viragh M."/>
            <person name="Kuo A."/>
            <person name="Thoen E."/>
            <person name="Andreopoulos B."/>
            <person name="Lu D."/>
            <person name="Skrede I."/>
            <person name="Drula E."/>
            <person name="Henrissat B."/>
            <person name="Morin E."/>
            <person name="Kohler A."/>
            <person name="Barry K."/>
            <person name="LaButti K."/>
            <person name="Morin E."/>
            <person name="Salamov A."/>
            <person name="Lipzen A."/>
            <person name="Mereny Z."/>
            <person name="Hegedus B."/>
            <person name="Baldrian P."/>
            <person name="Stursova M."/>
            <person name="Weitz H."/>
            <person name="Taylor A."/>
            <person name="Grigoriev I.V."/>
            <person name="Nagy L.G."/>
            <person name="Martin F."/>
            <person name="Kauserud H."/>
        </authorList>
    </citation>
    <scope>NUCLEOTIDE SEQUENCE</scope>
    <source>
        <strain evidence="2">9144</strain>
    </source>
</reference>